<dbReference type="Proteomes" id="UP000343335">
    <property type="component" value="Unassembled WGS sequence"/>
</dbReference>
<proteinExistence type="predicted"/>
<evidence type="ECO:0000313" key="2">
    <source>
        <dbReference type="Proteomes" id="UP000343335"/>
    </source>
</evidence>
<dbReference type="AlphaFoldDB" id="A0A5E4YH50"/>
<dbReference type="EMBL" id="CABPSA010000009">
    <property type="protein sequence ID" value="VVE48156.1"/>
    <property type="molecule type" value="Genomic_DNA"/>
</dbReference>
<organism evidence="1 2">
    <name type="scientific">Pandoraea commovens</name>
    <dbReference type="NCBI Taxonomy" id="2508289"/>
    <lineage>
        <taxon>Bacteria</taxon>
        <taxon>Pseudomonadati</taxon>
        <taxon>Pseudomonadota</taxon>
        <taxon>Betaproteobacteria</taxon>
        <taxon>Burkholderiales</taxon>
        <taxon>Burkholderiaceae</taxon>
        <taxon>Pandoraea</taxon>
    </lineage>
</organism>
<protein>
    <submittedName>
        <fullName evidence="1">Uncharacterized protein</fullName>
    </submittedName>
</protein>
<reference evidence="1 2" key="1">
    <citation type="submission" date="2019-08" db="EMBL/GenBank/DDBJ databases">
        <authorList>
            <person name="Peeters C."/>
        </authorList>
    </citation>
    <scope>NUCLEOTIDE SEQUENCE [LARGE SCALE GENOMIC DNA]</scope>
    <source>
        <strain evidence="1 2">LMG 31010</strain>
    </source>
</reference>
<evidence type="ECO:0000313" key="1">
    <source>
        <dbReference type="EMBL" id="VVE48156.1"/>
    </source>
</evidence>
<sequence>MLLLNTLHFLEEEVTKFCTIEVKFAFGTGCVVGTTIPVS</sequence>
<gene>
    <name evidence="1" type="ORF">PCO31010_04538</name>
</gene>
<name>A0A5E4YH50_9BURK</name>
<accession>A0A5E4YH50</accession>